<dbReference type="PANTHER" id="PTHR33170">
    <property type="entry name" value="DUF4283 DOMAIN-CONTAINING PROTEIN-RELATED"/>
    <property type="match status" value="1"/>
</dbReference>
<keyword evidence="1" id="KW-0862">Zinc</keyword>
<feature type="compositionally biased region" description="Acidic residues" evidence="2">
    <location>
        <begin position="748"/>
        <end position="758"/>
    </location>
</feature>
<dbReference type="InterPro" id="IPR001878">
    <property type="entry name" value="Znf_CCHC"/>
</dbReference>
<comment type="caution">
    <text evidence="4">The sequence shown here is derived from an EMBL/GenBank/DDBJ whole genome shotgun (WGS) entry which is preliminary data.</text>
</comment>
<dbReference type="PANTHER" id="PTHR33170:SF2">
    <property type="entry name" value="OS12G0531500 PROTEIN"/>
    <property type="match status" value="1"/>
</dbReference>
<feature type="compositionally biased region" description="Basic and acidic residues" evidence="2">
    <location>
        <begin position="405"/>
        <end position="417"/>
    </location>
</feature>
<dbReference type="GO" id="GO:0003676">
    <property type="term" value="F:nucleic acid binding"/>
    <property type="evidence" value="ECO:0007669"/>
    <property type="project" value="InterPro"/>
</dbReference>
<evidence type="ECO:0000256" key="1">
    <source>
        <dbReference type="PROSITE-ProRule" id="PRU00047"/>
    </source>
</evidence>
<feature type="compositionally biased region" description="Basic and acidic residues" evidence="2">
    <location>
        <begin position="311"/>
        <end position="345"/>
    </location>
</feature>
<evidence type="ECO:0000313" key="5">
    <source>
        <dbReference type="Proteomes" id="UP001231189"/>
    </source>
</evidence>
<feature type="domain" description="CCHC-type" evidence="3">
    <location>
        <begin position="493"/>
        <end position="506"/>
    </location>
</feature>
<feature type="compositionally biased region" description="Pro residues" evidence="2">
    <location>
        <begin position="1"/>
        <end position="10"/>
    </location>
</feature>
<dbReference type="SMART" id="SM00343">
    <property type="entry name" value="ZnF_C2HC"/>
    <property type="match status" value="2"/>
</dbReference>
<keyword evidence="1" id="KW-0479">Metal-binding</keyword>
<feature type="compositionally biased region" description="Gly residues" evidence="2">
    <location>
        <begin position="353"/>
        <end position="362"/>
    </location>
</feature>
<feature type="compositionally biased region" description="Low complexity" evidence="2">
    <location>
        <begin position="955"/>
        <end position="970"/>
    </location>
</feature>
<dbReference type="Pfam" id="PF00098">
    <property type="entry name" value="zf-CCHC"/>
    <property type="match status" value="1"/>
</dbReference>
<feature type="region of interest" description="Disordered" evidence="2">
    <location>
        <begin position="1"/>
        <end position="25"/>
    </location>
</feature>
<sequence length="1018" mass="108922">MVASPAPPAPGAGHGRDWSWSEPPTGRGLCQGRFWVLAGEEEETAESVSSVEEAGDLGEDAAVAGSPPRRPAASISLDGFIQRAEELGGSLRHGRRRAFAPGGRNSWFPHTATPRFRRLGDVGDRGLRRRSSTPVRRGSPVGDSLVLGEVASTSTAVVGIAAVAAEEEARSQLPLTWPRLTGGPVGGAGPRLAQVSVGCGPEPTTATTEVELVSFPTGWEGGSLAHGDREAPHLLGPVGPPGGLPAKRVYKWLWLPRGCVFPSLGFPARPSEVRRRLSDPTAPPHRLLRPIQEPPLLRRSFADAVMDRGYDDGRKRRFEGGARRQEGGGRGEGAWREGGGARHEGNNNNYGGRFDGGGGRQEGGYHYQDPGGMRQEGGSRFNGDDFRSTERGDDRWGPPPPWWEEQQKREEALRARELQSQGQGARGFGEWAGTGGQGDRSGAPPRLHHQQQPQAKAKGKKVMGQGAGAGPGQPKGKNKASVAKAGAPVAGECFKCGREGHYQSECTFEPLCVVCSGEGHASANCPSKGNSLRLQSMGHAISGGGFFNIDVEPLQGASSLGEVSAAVIRFDSSPLSEVQLSDELKHLVDEMWDWQVCRLSDTEFPVVFSSRETMRLSTGSGKLHLLLSKKDTAIREAFLSPKPSLVLPATWVRLTGVPEDLLSKERMRAAFVMVGRMIDLDELSVQKRDWEPIRARFQCRYPDRIKGSVQVFVNGEGYTVGVQAEAPPRGGAGGSGGAPPPPPRKDTEDDLSDEYSTDDEWKHGRRRKNQEPEQDKSGQQQSKGGATGLPGAKTCDKEMGSQSAPPATRGLEALDLPIFQYGSNLGRDGLEWTKSQEDTTIAGEKGMEQPREEGELSLLSADDSRLSTETESLVIDPLHLPAVDSPQEGPPTKLARRDLSLGEKELDQVALKGRELVMEVQGAKTTRVAGQDLQKEALAAMPLAQGRRSQAVPYSRRGAAAAATPSTATRKSARHGGGKTGTSTIVKAQRLAAEKNLEGKCKESEMEGSGQNEGPRAA</sequence>
<proteinExistence type="predicted"/>
<keyword evidence="1" id="KW-0863">Zinc-finger</keyword>
<dbReference type="Gene3D" id="4.10.60.10">
    <property type="entry name" value="Zinc finger, CCHC-type"/>
    <property type="match status" value="1"/>
</dbReference>
<accession>A0AAD8S0T5</accession>
<feature type="region of interest" description="Disordered" evidence="2">
    <location>
        <begin position="824"/>
        <end position="900"/>
    </location>
</feature>
<evidence type="ECO:0000256" key="2">
    <source>
        <dbReference type="SAM" id="MobiDB-lite"/>
    </source>
</evidence>
<dbReference type="PROSITE" id="PS50158">
    <property type="entry name" value="ZF_CCHC"/>
    <property type="match status" value="1"/>
</dbReference>
<feature type="region of interest" description="Disordered" evidence="2">
    <location>
        <begin position="311"/>
        <end position="481"/>
    </location>
</feature>
<reference evidence="4" key="1">
    <citation type="submission" date="2023-07" db="EMBL/GenBank/DDBJ databases">
        <title>A chromosome-level genome assembly of Lolium multiflorum.</title>
        <authorList>
            <person name="Chen Y."/>
            <person name="Copetti D."/>
            <person name="Kolliker R."/>
            <person name="Studer B."/>
        </authorList>
    </citation>
    <scope>NUCLEOTIDE SEQUENCE</scope>
    <source>
        <strain evidence="4">02402/16</strain>
        <tissue evidence="4">Leaf</tissue>
    </source>
</reference>
<evidence type="ECO:0000313" key="4">
    <source>
        <dbReference type="EMBL" id="KAK1643030.1"/>
    </source>
</evidence>
<dbReference type="SUPFAM" id="SSF57756">
    <property type="entry name" value="Retrovirus zinc finger-like domains"/>
    <property type="match status" value="1"/>
</dbReference>
<feature type="compositionally biased region" description="Basic and acidic residues" evidence="2">
    <location>
        <begin position="382"/>
        <end position="396"/>
    </location>
</feature>
<dbReference type="AlphaFoldDB" id="A0AAD8S0T5"/>
<feature type="region of interest" description="Disordered" evidence="2">
    <location>
        <begin position="722"/>
        <end position="811"/>
    </location>
</feature>
<evidence type="ECO:0000259" key="3">
    <source>
        <dbReference type="PROSITE" id="PS50158"/>
    </source>
</evidence>
<feature type="region of interest" description="Disordered" evidence="2">
    <location>
        <begin position="944"/>
        <end position="1018"/>
    </location>
</feature>
<dbReference type="Proteomes" id="UP001231189">
    <property type="component" value="Unassembled WGS sequence"/>
</dbReference>
<dbReference type="InterPro" id="IPR036875">
    <property type="entry name" value="Znf_CCHC_sf"/>
</dbReference>
<feature type="compositionally biased region" description="Gly residues" evidence="2">
    <location>
        <begin position="424"/>
        <end position="439"/>
    </location>
</feature>
<dbReference type="GO" id="GO:0008270">
    <property type="term" value="F:zinc ion binding"/>
    <property type="evidence" value="ECO:0007669"/>
    <property type="project" value="UniProtKB-KW"/>
</dbReference>
<feature type="region of interest" description="Disordered" evidence="2">
    <location>
        <begin position="41"/>
        <end position="74"/>
    </location>
</feature>
<organism evidence="4 5">
    <name type="scientific">Lolium multiflorum</name>
    <name type="common">Italian ryegrass</name>
    <name type="synonym">Lolium perenne subsp. multiflorum</name>
    <dbReference type="NCBI Taxonomy" id="4521"/>
    <lineage>
        <taxon>Eukaryota</taxon>
        <taxon>Viridiplantae</taxon>
        <taxon>Streptophyta</taxon>
        <taxon>Embryophyta</taxon>
        <taxon>Tracheophyta</taxon>
        <taxon>Spermatophyta</taxon>
        <taxon>Magnoliopsida</taxon>
        <taxon>Liliopsida</taxon>
        <taxon>Poales</taxon>
        <taxon>Poaceae</taxon>
        <taxon>BOP clade</taxon>
        <taxon>Pooideae</taxon>
        <taxon>Poodae</taxon>
        <taxon>Poeae</taxon>
        <taxon>Poeae Chloroplast Group 2 (Poeae type)</taxon>
        <taxon>Loliodinae</taxon>
        <taxon>Loliinae</taxon>
        <taxon>Lolium</taxon>
    </lineage>
</organism>
<dbReference type="EMBL" id="JAUUTY010000004">
    <property type="protein sequence ID" value="KAK1643030.1"/>
    <property type="molecule type" value="Genomic_DNA"/>
</dbReference>
<feature type="compositionally biased region" description="Basic and acidic residues" evidence="2">
    <location>
        <begin position="992"/>
        <end position="1005"/>
    </location>
</feature>
<feature type="compositionally biased region" description="Basic and acidic residues" evidence="2">
    <location>
        <begin position="845"/>
        <end position="854"/>
    </location>
</feature>
<keyword evidence="5" id="KW-1185">Reference proteome</keyword>
<feature type="compositionally biased region" description="Basic and acidic residues" evidence="2">
    <location>
        <begin position="828"/>
        <end position="837"/>
    </location>
</feature>
<gene>
    <name evidence="4" type="ORF">QYE76_060835</name>
</gene>
<protein>
    <recommendedName>
        <fullName evidence="3">CCHC-type domain-containing protein</fullName>
    </recommendedName>
</protein>
<name>A0AAD8S0T5_LOLMU</name>